<protein>
    <recommendedName>
        <fullName evidence="1">PLD phosphodiesterase domain-containing protein</fullName>
    </recommendedName>
</protein>
<dbReference type="PROSITE" id="PS50035">
    <property type="entry name" value="PLD"/>
    <property type="match status" value="2"/>
</dbReference>
<keyword evidence="3" id="KW-1185">Reference proteome</keyword>
<name>A0A917SZ25_9ACTN</name>
<dbReference type="RefSeq" id="WP_190247644.1">
    <property type="nucleotide sequence ID" value="NZ_BMPI01000001.1"/>
</dbReference>
<comment type="caution">
    <text evidence="2">The sequence shown here is derived from an EMBL/GenBank/DDBJ whole genome shotgun (WGS) entry which is preliminary data.</text>
</comment>
<dbReference type="PANTHER" id="PTHR21248:SF22">
    <property type="entry name" value="PHOSPHOLIPASE D"/>
    <property type="match status" value="1"/>
</dbReference>
<dbReference type="SMART" id="SM00155">
    <property type="entry name" value="PLDc"/>
    <property type="match status" value="2"/>
</dbReference>
<dbReference type="InterPro" id="IPR025202">
    <property type="entry name" value="PLD-like_dom"/>
</dbReference>
<dbReference type="GO" id="GO:0032049">
    <property type="term" value="P:cardiolipin biosynthetic process"/>
    <property type="evidence" value="ECO:0007669"/>
    <property type="project" value="UniProtKB-ARBA"/>
</dbReference>
<accession>A0A917SZ25</accession>
<organism evidence="2 3">
    <name type="scientific">Dactylosporangium sucinum</name>
    <dbReference type="NCBI Taxonomy" id="1424081"/>
    <lineage>
        <taxon>Bacteria</taxon>
        <taxon>Bacillati</taxon>
        <taxon>Actinomycetota</taxon>
        <taxon>Actinomycetes</taxon>
        <taxon>Micromonosporales</taxon>
        <taxon>Micromonosporaceae</taxon>
        <taxon>Dactylosporangium</taxon>
    </lineage>
</organism>
<dbReference type="GO" id="GO:0030572">
    <property type="term" value="F:phosphatidyltransferase activity"/>
    <property type="evidence" value="ECO:0007669"/>
    <property type="project" value="UniProtKB-ARBA"/>
</dbReference>
<sequence length="486" mass="52754">MPDLDLGATRSDEGFFLLRGAGQRPFEPPAGNGSGWRFCGTFRDSPPSLRDAVLDLIRNARRKVFVTSFILGDDELIDALAETARRLTGGVYVISELSEDSLRRGLAQLAERGDVGQKVEAEKKRFVSLVHQGIAVRGHENCHAKFVVVDDEVAWVGSANLETRAFTLVGEAGVVLDDPRSVAALARMFAHMWTVGCRYELPSFDSGYRVRDRGGERSPAAFTAPASSVVWTDGPAAAGLHRNLLDVIAGARRDLVLASFSLNRLDEHPDLLLDPLAAAVARGVRVRLFVRAMNDRDRHRRQAGLLHDLGVELVADDLNHAKAAVADGERGLLFSANFDAEHGLRPGTGIEVGARLDGTPALPELSRYLEHAMDCATRRYIPTPTTRQLHDGLAAHWQTPWSHGETLEVSCPPDLWRALAAAPGPALWFQQPGAPVEVALGTLRLTVRPDGVSVSDGAAMLDLAQWMRLPAGKAKRGLCPARLLAR</sequence>
<dbReference type="AlphaFoldDB" id="A0A917SZ25"/>
<dbReference type="Gene3D" id="3.30.870.10">
    <property type="entry name" value="Endonuclease Chain A"/>
    <property type="match status" value="2"/>
</dbReference>
<reference evidence="2" key="1">
    <citation type="journal article" date="2014" name="Int. J. Syst. Evol. Microbiol.">
        <title>Complete genome sequence of Corynebacterium casei LMG S-19264T (=DSM 44701T), isolated from a smear-ripened cheese.</title>
        <authorList>
            <consortium name="US DOE Joint Genome Institute (JGI-PGF)"/>
            <person name="Walter F."/>
            <person name="Albersmeier A."/>
            <person name="Kalinowski J."/>
            <person name="Ruckert C."/>
        </authorList>
    </citation>
    <scope>NUCLEOTIDE SEQUENCE</scope>
    <source>
        <strain evidence="2">JCM 19831</strain>
    </source>
</reference>
<dbReference type="Proteomes" id="UP000642070">
    <property type="component" value="Unassembled WGS sequence"/>
</dbReference>
<dbReference type="InterPro" id="IPR001736">
    <property type="entry name" value="PLipase_D/transphosphatidylase"/>
</dbReference>
<proteinExistence type="predicted"/>
<dbReference type="PANTHER" id="PTHR21248">
    <property type="entry name" value="CARDIOLIPIN SYNTHASE"/>
    <property type="match status" value="1"/>
</dbReference>
<dbReference type="EMBL" id="BMPI01000001">
    <property type="protein sequence ID" value="GGM03314.1"/>
    <property type="molecule type" value="Genomic_DNA"/>
</dbReference>
<evidence type="ECO:0000313" key="2">
    <source>
        <dbReference type="EMBL" id="GGM03314.1"/>
    </source>
</evidence>
<feature type="domain" description="PLD phosphodiesterase" evidence="1">
    <location>
        <begin position="315"/>
        <end position="342"/>
    </location>
</feature>
<gene>
    <name evidence="2" type="ORF">GCM10007977_000840</name>
</gene>
<evidence type="ECO:0000313" key="3">
    <source>
        <dbReference type="Proteomes" id="UP000642070"/>
    </source>
</evidence>
<reference evidence="2" key="2">
    <citation type="submission" date="2020-09" db="EMBL/GenBank/DDBJ databases">
        <authorList>
            <person name="Sun Q."/>
            <person name="Ohkuma M."/>
        </authorList>
    </citation>
    <scope>NUCLEOTIDE SEQUENCE</scope>
    <source>
        <strain evidence="2">JCM 19831</strain>
    </source>
</reference>
<dbReference type="Pfam" id="PF13091">
    <property type="entry name" value="PLDc_2"/>
    <property type="match status" value="2"/>
</dbReference>
<feature type="domain" description="PLD phosphodiesterase" evidence="1">
    <location>
        <begin position="143"/>
        <end position="165"/>
    </location>
</feature>
<dbReference type="SUPFAM" id="SSF56024">
    <property type="entry name" value="Phospholipase D/nuclease"/>
    <property type="match status" value="2"/>
</dbReference>
<evidence type="ECO:0000259" key="1">
    <source>
        <dbReference type="PROSITE" id="PS50035"/>
    </source>
</evidence>